<feature type="domain" description="Multidrug resistance protein MdtA-like C-terminal permuted SH3" evidence="6">
    <location>
        <begin position="337"/>
        <end position="384"/>
    </location>
</feature>
<evidence type="ECO:0000256" key="2">
    <source>
        <dbReference type="ARBA" id="ARBA00023054"/>
    </source>
</evidence>
<comment type="subcellular location">
    <subcellularLocation>
        <location evidence="1">Cell envelope</location>
    </subcellularLocation>
</comment>
<dbReference type="PANTHER" id="PTHR32347:SF23">
    <property type="entry name" value="BLL5650 PROTEIN"/>
    <property type="match status" value="1"/>
</dbReference>
<keyword evidence="5" id="KW-1133">Transmembrane helix</keyword>
<dbReference type="PANTHER" id="PTHR32347">
    <property type="entry name" value="EFFLUX SYSTEM COMPONENT YKNX-RELATED"/>
    <property type="match status" value="1"/>
</dbReference>
<dbReference type="Gene3D" id="2.40.420.20">
    <property type="match status" value="1"/>
</dbReference>
<organism evidence="7 8">
    <name type="scientific">Sporosarcina aquimarina</name>
    <dbReference type="NCBI Taxonomy" id="114975"/>
    <lineage>
        <taxon>Bacteria</taxon>
        <taxon>Bacillati</taxon>
        <taxon>Bacillota</taxon>
        <taxon>Bacilli</taxon>
        <taxon>Bacillales</taxon>
        <taxon>Caryophanaceae</taxon>
        <taxon>Sporosarcina</taxon>
    </lineage>
</organism>
<evidence type="ECO:0000256" key="3">
    <source>
        <dbReference type="SAM" id="Coils"/>
    </source>
</evidence>
<evidence type="ECO:0000256" key="5">
    <source>
        <dbReference type="SAM" id="Phobius"/>
    </source>
</evidence>
<reference evidence="7 8" key="1">
    <citation type="submission" date="2023-06" db="EMBL/GenBank/DDBJ databases">
        <title>Sporosarcina sp. nov., isolated from Korean traditional fermented seafood 'Jeotgal'.</title>
        <authorList>
            <person name="Yang A.-I."/>
            <person name="Shin N.-R."/>
        </authorList>
    </citation>
    <scope>NUCLEOTIDE SEQUENCE [LARGE SCALE GENOMIC DNA]</scope>
    <source>
        <strain evidence="7 8">KCTC3840</strain>
    </source>
</reference>
<dbReference type="InterPro" id="IPR058627">
    <property type="entry name" value="MdtA-like_C"/>
</dbReference>
<evidence type="ECO:0000256" key="1">
    <source>
        <dbReference type="ARBA" id="ARBA00004196"/>
    </source>
</evidence>
<keyword evidence="5" id="KW-0812">Transmembrane</keyword>
<feature type="compositionally biased region" description="Basic and acidic residues" evidence="4">
    <location>
        <begin position="139"/>
        <end position="152"/>
    </location>
</feature>
<keyword evidence="5" id="KW-0472">Membrane</keyword>
<evidence type="ECO:0000259" key="6">
    <source>
        <dbReference type="Pfam" id="PF25967"/>
    </source>
</evidence>
<keyword evidence="8" id="KW-1185">Reference proteome</keyword>
<feature type="coiled-coil region" evidence="3">
    <location>
        <begin position="172"/>
        <end position="199"/>
    </location>
</feature>
<comment type="caution">
    <text evidence="7">The sequence shown here is derived from an EMBL/GenBank/DDBJ whole genome shotgun (WGS) entry which is preliminary data.</text>
</comment>
<name>A0ABU4FVC8_9BACL</name>
<dbReference type="RefSeq" id="WP_317933864.1">
    <property type="nucleotide sequence ID" value="NZ_JAUBDH010000001.1"/>
</dbReference>
<evidence type="ECO:0000313" key="7">
    <source>
        <dbReference type="EMBL" id="MDW0108672.1"/>
    </source>
</evidence>
<sequence>MNKTTNAVIAIVVSVFVALNLYLMYSEKSVIPKSVYVSEYEQMSAKEYKEKLPKDGLVAPAETYTVYTSEANAIDAWLVREGDAVTTGQELASLQTEQADGQRSVWESEKEALLTQQNSIRSTISDLESGDQTNSSDSSKSDRAQTGDDTKVELNVQVKVDVNQTGSYAQAVAEAERDLADTERRLKVVESQLDQNSATPSLISPIDGVVSRINNENDKPTIVIYSNAQVIETYAEDEEWSRLAIDDPAVLDAKGTEGTFEGSIESVDQVPAQSNEFLEAYKTLADKKVTNPLAYYKVRLNTGEQGVPAPFGTHVKTLITTDTAQNAAAVRSAWLSNAGTDRAFVWRLDEKGYASTHKVEEAFEHLNRTVVTQGVDAGDIVVYDKSLRDQESAPLVFFPLPTDLPEKAEWKAFGWKNYFKVLLLKQP</sequence>
<feature type="transmembrane region" description="Helical" evidence="5">
    <location>
        <begin position="7"/>
        <end position="25"/>
    </location>
</feature>
<feature type="compositionally biased region" description="Polar residues" evidence="4">
    <location>
        <begin position="117"/>
        <end position="138"/>
    </location>
</feature>
<gene>
    <name evidence="7" type="ORF">QT716_01265</name>
</gene>
<dbReference type="Proteomes" id="UP001280629">
    <property type="component" value="Unassembled WGS sequence"/>
</dbReference>
<dbReference type="Pfam" id="PF25967">
    <property type="entry name" value="RND-MFP_C"/>
    <property type="match status" value="1"/>
</dbReference>
<protein>
    <submittedName>
        <fullName evidence="7">Efflux RND transporter periplasmic adaptor subunit</fullName>
    </submittedName>
</protein>
<accession>A0ABU4FVC8</accession>
<keyword evidence="2 3" id="KW-0175">Coiled coil</keyword>
<evidence type="ECO:0000313" key="8">
    <source>
        <dbReference type="Proteomes" id="UP001280629"/>
    </source>
</evidence>
<feature type="region of interest" description="Disordered" evidence="4">
    <location>
        <begin position="117"/>
        <end position="152"/>
    </location>
</feature>
<proteinExistence type="predicted"/>
<evidence type="ECO:0000256" key="4">
    <source>
        <dbReference type="SAM" id="MobiDB-lite"/>
    </source>
</evidence>
<dbReference type="EMBL" id="JAUBDH010000001">
    <property type="protein sequence ID" value="MDW0108672.1"/>
    <property type="molecule type" value="Genomic_DNA"/>
</dbReference>
<dbReference type="InterPro" id="IPR050465">
    <property type="entry name" value="UPF0194_transport"/>
</dbReference>